<reference evidence="2 3" key="1">
    <citation type="submission" date="2016-10" db="EMBL/GenBank/DDBJ databases">
        <authorList>
            <person name="de Groot N.N."/>
        </authorList>
    </citation>
    <scope>NUCLEOTIDE SEQUENCE [LARGE SCALE GENOMIC DNA]</scope>
    <source>
        <strain evidence="2 3">CGMCC 1.9109</strain>
    </source>
</reference>
<dbReference type="AlphaFoldDB" id="A0A1G6WM28"/>
<evidence type="ECO:0000313" key="2">
    <source>
        <dbReference type="EMBL" id="SDD66733.1"/>
    </source>
</evidence>
<organism evidence="2 3">
    <name type="scientific">Kordiimonas lacus</name>
    <dbReference type="NCBI Taxonomy" id="637679"/>
    <lineage>
        <taxon>Bacteria</taxon>
        <taxon>Pseudomonadati</taxon>
        <taxon>Pseudomonadota</taxon>
        <taxon>Alphaproteobacteria</taxon>
        <taxon>Kordiimonadales</taxon>
        <taxon>Kordiimonadaceae</taxon>
        <taxon>Kordiimonas</taxon>
    </lineage>
</organism>
<name>A0A1G6WM28_9PROT</name>
<sequence>MKLTILGCGTSGGVPKMPEHWGACDPKNPKNRRRRASILVEEGDTSILIDTTPDLREQALSAGMKHVSGVFYTHDHADHTHGIDDLRGFFQSTRQKVPVYGDAQTIDTLKLRFDYIFKSQNGYPAICAAKTMSGPTKVGNITMTPFEQGHGAGISLGYRFGDMAYSTDLDRMPESAFEALDGVKVWVVDALRYDPHPTHSHLAQTLAWIDRVKPELAILTHMTWDMDYETLKAELPDGVVPAYDGMVIERP</sequence>
<dbReference type="InterPro" id="IPR036866">
    <property type="entry name" value="RibonucZ/Hydroxyglut_hydro"/>
</dbReference>
<accession>A0A1G6WM28</accession>
<evidence type="ECO:0000259" key="1">
    <source>
        <dbReference type="SMART" id="SM00849"/>
    </source>
</evidence>
<dbReference type="PANTHER" id="PTHR42663">
    <property type="entry name" value="HYDROLASE C777.06C-RELATED-RELATED"/>
    <property type="match status" value="1"/>
</dbReference>
<dbReference type="Pfam" id="PF12706">
    <property type="entry name" value="Lactamase_B_2"/>
    <property type="match status" value="1"/>
</dbReference>
<dbReference type="Gene3D" id="3.60.15.10">
    <property type="entry name" value="Ribonuclease Z/Hydroxyacylglutathione hydrolase-like"/>
    <property type="match status" value="1"/>
</dbReference>
<evidence type="ECO:0000313" key="3">
    <source>
        <dbReference type="Proteomes" id="UP000183685"/>
    </source>
</evidence>
<dbReference type="PANTHER" id="PTHR42663:SF6">
    <property type="entry name" value="HYDROLASE C777.06C-RELATED"/>
    <property type="match status" value="1"/>
</dbReference>
<dbReference type="Proteomes" id="UP000183685">
    <property type="component" value="Unassembled WGS sequence"/>
</dbReference>
<feature type="domain" description="Metallo-beta-lactamase" evidence="1">
    <location>
        <begin position="34"/>
        <end position="221"/>
    </location>
</feature>
<dbReference type="STRING" id="637679.GCA_001550055_02868"/>
<dbReference type="EMBL" id="FNAK01000002">
    <property type="protein sequence ID" value="SDD66733.1"/>
    <property type="molecule type" value="Genomic_DNA"/>
</dbReference>
<dbReference type="OrthoDB" id="9781189at2"/>
<dbReference type="CDD" id="cd16279">
    <property type="entry name" value="metallo-hydrolase-like_MBL-fold"/>
    <property type="match status" value="1"/>
</dbReference>
<proteinExistence type="predicted"/>
<dbReference type="SUPFAM" id="SSF56281">
    <property type="entry name" value="Metallo-hydrolase/oxidoreductase"/>
    <property type="match status" value="1"/>
</dbReference>
<dbReference type="RefSeq" id="WP_068306295.1">
    <property type="nucleotide sequence ID" value="NZ_FNAK01000002.1"/>
</dbReference>
<protein>
    <submittedName>
        <fullName evidence="2">Phosphoribosyl 1,2-cyclic phosphate phosphodiesterase</fullName>
    </submittedName>
</protein>
<keyword evidence="3" id="KW-1185">Reference proteome</keyword>
<dbReference type="InterPro" id="IPR001279">
    <property type="entry name" value="Metallo-B-lactamas"/>
</dbReference>
<dbReference type="SMART" id="SM00849">
    <property type="entry name" value="Lactamase_B"/>
    <property type="match status" value="1"/>
</dbReference>
<gene>
    <name evidence="2" type="ORF">SAMN04488071_1152</name>
</gene>